<dbReference type="OrthoDB" id="1449985at2"/>
<name>I3YUW2_AEQSU</name>
<keyword evidence="3" id="KW-1185">Reference proteome</keyword>
<keyword evidence="1" id="KW-1133">Transmembrane helix</keyword>
<gene>
    <name evidence="2" type="ordered locus">Aeqsu_1287</name>
</gene>
<dbReference type="HOGENOM" id="CLU_2566208_0_0_10"/>
<dbReference type="KEGG" id="asl:Aeqsu_1287"/>
<reference evidence="2 3" key="1">
    <citation type="submission" date="2012-06" db="EMBL/GenBank/DDBJ databases">
        <title>The complete genome of Aequorivita sublithincola DSM 14238.</title>
        <authorList>
            <consortium name="US DOE Joint Genome Institute (JGI-PGF)"/>
            <person name="Lucas S."/>
            <person name="Copeland A."/>
            <person name="Lapidus A."/>
            <person name="Goodwin L."/>
            <person name="Pitluck S."/>
            <person name="Peters L."/>
            <person name="Munk A.C.C."/>
            <person name="Kyrpides N."/>
            <person name="Mavromatis K."/>
            <person name="Pagani I."/>
            <person name="Ivanova N."/>
            <person name="Ovchinnikova G."/>
            <person name="Zeytun A."/>
            <person name="Detter J.C."/>
            <person name="Han C."/>
            <person name="Land M."/>
            <person name="Hauser L."/>
            <person name="Markowitz V."/>
            <person name="Cheng J.-F."/>
            <person name="Hugenholtz P."/>
            <person name="Woyke T."/>
            <person name="Wu D."/>
            <person name="Tindall B."/>
            <person name="Faehnrich R."/>
            <person name="Brambilla E."/>
            <person name="Klenk H.-P."/>
            <person name="Eisen J.A."/>
        </authorList>
    </citation>
    <scope>NUCLEOTIDE SEQUENCE [LARGE SCALE GENOMIC DNA]</scope>
    <source>
        <strain evidence="3">DSM 14238 / LMG 21431 / ACAM 643 / 9-3</strain>
    </source>
</reference>
<dbReference type="AlphaFoldDB" id="I3YUW2"/>
<keyword evidence="1" id="KW-0812">Transmembrane</keyword>
<evidence type="ECO:0000313" key="2">
    <source>
        <dbReference type="EMBL" id="AFL80780.1"/>
    </source>
</evidence>
<organism evidence="2 3">
    <name type="scientific">Aequorivita sublithincola (strain DSM 14238 / LMG 21431 / ACAM 643 / 9-3)</name>
    <dbReference type="NCBI Taxonomy" id="746697"/>
    <lineage>
        <taxon>Bacteria</taxon>
        <taxon>Pseudomonadati</taxon>
        <taxon>Bacteroidota</taxon>
        <taxon>Flavobacteriia</taxon>
        <taxon>Flavobacteriales</taxon>
        <taxon>Flavobacteriaceae</taxon>
        <taxon>Aequorivita</taxon>
    </lineage>
</organism>
<dbReference type="RefSeq" id="WP_014782038.1">
    <property type="nucleotide sequence ID" value="NC_018013.1"/>
</dbReference>
<sequence length="81" mass="9493">MKLSKPLVILVGILALGALGYNFYDNPRVSHLFGKEINDWYYRAFWMLIIALCVYNYIEIDRNTLKNKSKSIPKSRENSKH</sequence>
<feature type="transmembrane region" description="Helical" evidence="1">
    <location>
        <begin position="7"/>
        <end position="24"/>
    </location>
</feature>
<dbReference type="STRING" id="746697.Aeqsu_1287"/>
<dbReference type="Proteomes" id="UP000006049">
    <property type="component" value="Chromosome"/>
</dbReference>
<feature type="transmembrane region" description="Helical" evidence="1">
    <location>
        <begin position="40"/>
        <end position="58"/>
    </location>
</feature>
<proteinExistence type="predicted"/>
<keyword evidence="1" id="KW-0472">Membrane</keyword>
<evidence type="ECO:0000313" key="3">
    <source>
        <dbReference type="Proteomes" id="UP000006049"/>
    </source>
</evidence>
<protein>
    <submittedName>
        <fullName evidence="2">Uncharacterized protein</fullName>
    </submittedName>
</protein>
<dbReference type="EMBL" id="CP003280">
    <property type="protein sequence ID" value="AFL80780.1"/>
    <property type="molecule type" value="Genomic_DNA"/>
</dbReference>
<evidence type="ECO:0000256" key="1">
    <source>
        <dbReference type="SAM" id="Phobius"/>
    </source>
</evidence>
<accession>I3YUW2</accession>